<feature type="compositionally biased region" description="Gly residues" evidence="1">
    <location>
        <begin position="477"/>
        <end position="489"/>
    </location>
</feature>
<dbReference type="Pfam" id="PF08316">
    <property type="entry name" value="Pal1"/>
    <property type="match status" value="1"/>
</dbReference>
<evidence type="ECO:0000313" key="2">
    <source>
        <dbReference type="EMBL" id="OCB90114.1"/>
    </source>
</evidence>
<protein>
    <submittedName>
        <fullName evidence="2">Uncharacterized protein</fullName>
    </submittedName>
</protein>
<feature type="compositionally biased region" description="Basic residues" evidence="1">
    <location>
        <begin position="353"/>
        <end position="364"/>
    </location>
</feature>
<sequence length="508" mass="54396">MRSSSTTYRPAHHTSRPSNHRGRSSSDPFSDPAYSIPTVAYSRSDAPPLPPKQLYQQQYKKSTRQYADPRDPRMLETAVRDTVTVRQADATPRTRVGRSQTGGVQTSVSGSRHAPPIGRRSYSQDSATQTATAMEKSRKTGAKGKKNSSSHADVIDKLDYTGGGPMFHHDGPFDACLPSRNRHKSKAPMMAWTNPEDDGPMSAAQLRADRKRGLSDVSGLKDSPYPSIALGPGDYGPEKNPKQVDRIAEAWGIHEPEPYEEFFGGGGHATGEESTASSIHGGYEGHFQNGRSRPQGRALRETYAADAAPRRLANRLPPPQPINLPGGDRSASLDVISPAPPSPPFSGSPGAPKRSKSLMQKIRKMRDQPNVPVEAVQGGGNSSPPSSSENYAPLGYSDGGRPTRPTHHQQNSFFGRIGGRNASAHGGTRSPKSDMSDSYVYIEKSTSNKALPPRPAETPAIPYNGYGRDGYFDGPHSPGGTGTTPGTGIGRKTSILKKVAGAVRGGNK</sequence>
<comment type="caution">
    <text evidence="2">The sequence shown here is derived from an EMBL/GenBank/DDBJ whole genome shotgun (WGS) entry which is preliminary data.</text>
</comment>
<dbReference type="Proteomes" id="UP000757232">
    <property type="component" value="Unassembled WGS sequence"/>
</dbReference>
<feature type="compositionally biased region" description="Polar residues" evidence="1">
    <location>
        <begin position="121"/>
        <end position="132"/>
    </location>
</feature>
<feature type="region of interest" description="Disordered" evidence="1">
    <location>
        <begin position="257"/>
        <end position="491"/>
    </location>
</feature>
<feature type="compositionally biased region" description="Basic residues" evidence="1">
    <location>
        <begin position="139"/>
        <end position="148"/>
    </location>
</feature>
<gene>
    <name evidence="2" type="ORF">A7U60_g2673</name>
</gene>
<accession>A0A9Q5I1V8</accession>
<feature type="compositionally biased region" description="Polar residues" evidence="1">
    <location>
        <begin position="97"/>
        <end position="110"/>
    </location>
</feature>
<reference evidence="2" key="1">
    <citation type="submission" date="2016-06" db="EMBL/GenBank/DDBJ databases">
        <title>Draft Genome sequence of the fungus Inonotus baumii.</title>
        <authorList>
            <person name="Zhu H."/>
            <person name="Lin W."/>
        </authorList>
    </citation>
    <scope>NUCLEOTIDE SEQUENCE</scope>
    <source>
        <strain evidence="2">821</strain>
    </source>
</reference>
<evidence type="ECO:0000313" key="3">
    <source>
        <dbReference type="Proteomes" id="UP000757232"/>
    </source>
</evidence>
<organism evidence="2 3">
    <name type="scientific">Sanghuangporus baumii</name>
    <name type="common">Phellinus baumii</name>
    <dbReference type="NCBI Taxonomy" id="108892"/>
    <lineage>
        <taxon>Eukaryota</taxon>
        <taxon>Fungi</taxon>
        <taxon>Dikarya</taxon>
        <taxon>Basidiomycota</taxon>
        <taxon>Agaricomycotina</taxon>
        <taxon>Agaricomycetes</taxon>
        <taxon>Hymenochaetales</taxon>
        <taxon>Hymenochaetaceae</taxon>
        <taxon>Sanghuangporus</taxon>
    </lineage>
</organism>
<dbReference type="InterPro" id="IPR013226">
    <property type="entry name" value="Pal1"/>
</dbReference>
<name>A0A9Q5I1V8_SANBA</name>
<feature type="compositionally biased region" description="Basic residues" evidence="1">
    <location>
        <begin position="10"/>
        <end position="23"/>
    </location>
</feature>
<proteinExistence type="predicted"/>
<dbReference type="GO" id="GO:0005737">
    <property type="term" value="C:cytoplasm"/>
    <property type="evidence" value="ECO:0007669"/>
    <property type="project" value="TreeGrafter"/>
</dbReference>
<keyword evidence="3" id="KW-1185">Reference proteome</keyword>
<dbReference type="OrthoDB" id="5352132at2759"/>
<feature type="compositionally biased region" description="Low complexity" evidence="1">
    <location>
        <begin position="304"/>
        <end position="315"/>
    </location>
</feature>
<dbReference type="AlphaFoldDB" id="A0A9Q5I1V8"/>
<feature type="region of interest" description="Disordered" evidence="1">
    <location>
        <begin position="1"/>
        <end position="241"/>
    </location>
</feature>
<dbReference type="PANTHER" id="PTHR28307">
    <property type="entry name" value="PROTEIN PAL1"/>
    <property type="match status" value="1"/>
</dbReference>
<dbReference type="PANTHER" id="PTHR28307:SF2">
    <property type="entry name" value="PROTEIN PAL1"/>
    <property type="match status" value="1"/>
</dbReference>
<evidence type="ECO:0000256" key="1">
    <source>
        <dbReference type="SAM" id="MobiDB-lite"/>
    </source>
</evidence>
<dbReference type="EMBL" id="LNZH02000141">
    <property type="protein sequence ID" value="OCB90114.1"/>
    <property type="molecule type" value="Genomic_DNA"/>
</dbReference>